<sequence>MINASCVIIADFEADNKNCDEKYGGQMYYGEYSQVSTEDVKLIKMNNERDEKGVSKKGMGEMAADTYMPSLMRTYLSDYLAKILLTEQEAKDLIIRIKADPMIIVYQDCLFGKEVFHAKNVGIRSKDHILSQVESEKRPYVSFP</sequence>
<name>A0A8H3QMF1_9GLOM</name>
<reference evidence="1" key="1">
    <citation type="submission" date="2019-10" db="EMBL/GenBank/DDBJ databases">
        <title>Conservation and host-specific expression of non-tandemly repeated heterogenous ribosome RNA gene in arbuscular mycorrhizal fungi.</title>
        <authorList>
            <person name="Maeda T."/>
            <person name="Kobayashi Y."/>
            <person name="Nakagawa T."/>
            <person name="Ezawa T."/>
            <person name="Yamaguchi K."/>
            <person name="Bino T."/>
            <person name="Nishimoto Y."/>
            <person name="Shigenobu S."/>
            <person name="Kawaguchi M."/>
        </authorList>
    </citation>
    <scope>NUCLEOTIDE SEQUENCE</scope>
    <source>
        <strain evidence="1">HR1</strain>
    </source>
</reference>
<organism evidence="1 2">
    <name type="scientific">Rhizophagus clarus</name>
    <dbReference type="NCBI Taxonomy" id="94130"/>
    <lineage>
        <taxon>Eukaryota</taxon>
        <taxon>Fungi</taxon>
        <taxon>Fungi incertae sedis</taxon>
        <taxon>Mucoromycota</taxon>
        <taxon>Glomeromycotina</taxon>
        <taxon>Glomeromycetes</taxon>
        <taxon>Glomerales</taxon>
        <taxon>Glomeraceae</taxon>
        <taxon>Rhizophagus</taxon>
    </lineage>
</organism>
<comment type="caution">
    <text evidence="1">The sequence shown here is derived from an EMBL/GenBank/DDBJ whole genome shotgun (WGS) entry which is preliminary data.</text>
</comment>
<dbReference type="EMBL" id="BLAL01000080">
    <property type="protein sequence ID" value="GES84472.1"/>
    <property type="molecule type" value="Genomic_DNA"/>
</dbReference>
<dbReference type="Proteomes" id="UP000615446">
    <property type="component" value="Unassembled WGS sequence"/>
</dbReference>
<gene>
    <name evidence="1" type="ORF">RCL2_001158800</name>
</gene>
<accession>A0A8H3QMF1</accession>
<evidence type="ECO:0000313" key="2">
    <source>
        <dbReference type="Proteomes" id="UP000615446"/>
    </source>
</evidence>
<protein>
    <submittedName>
        <fullName evidence="1">Uncharacterized protein</fullName>
    </submittedName>
</protein>
<evidence type="ECO:0000313" key="1">
    <source>
        <dbReference type="EMBL" id="GES84472.1"/>
    </source>
</evidence>
<proteinExistence type="predicted"/>
<dbReference type="AlphaFoldDB" id="A0A8H3QMF1"/>